<proteinExistence type="inferred from homology"/>
<dbReference type="GO" id="GO:0003682">
    <property type="term" value="F:chromatin binding"/>
    <property type="evidence" value="ECO:0007669"/>
    <property type="project" value="InterPro"/>
</dbReference>
<evidence type="ECO:0000313" key="12">
    <source>
        <dbReference type="EMBL" id="CAG8649800.1"/>
    </source>
</evidence>
<feature type="compositionally biased region" description="Basic and acidic residues" evidence="10">
    <location>
        <begin position="50"/>
        <end position="66"/>
    </location>
</feature>
<dbReference type="GO" id="GO:0032259">
    <property type="term" value="P:methylation"/>
    <property type="evidence" value="ECO:0007669"/>
    <property type="project" value="UniProtKB-KW"/>
</dbReference>
<dbReference type="SUPFAM" id="SSF53335">
    <property type="entry name" value="S-adenosyl-L-methionine-dependent methyltransferases"/>
    <property type="match status" value="1"/>
</dbReference>
<evidence type="ECO:0000256" key="2">
    <source>
        <dbReference type="ARBA" id="ARBA00011975"/>
    </source>
</evidence>
<dbReference type="InterPro" id="IPR001025">
    <property type="entry name" value="BAH_dom"/>
</dbReference>
<evidence type="ECO:0000256" key="6">
    <source>
        <dbReference type="ARBA" id="ARBA00023125"/>
    </source>
</evidence>
<keyword evidence="7" id="KW-0539">Nucleus</keyword>
<feature type="region of interest" description="Disordered" evidence="10">
    <location>
        <begin position="47"/>
        <end position="70"/>
    </location>
</feature>
<keyword evidence="6" id="KW-0238">DNA-binding</keyword>
<dbReference type="GO" id="GO:0005634">
    <property type="term" value="C:nucleus"/>
    <property type="evidence" value="ECO:0007669"/>
    <property type="project" value="UniProtKB-SubCell"/>
</dbReference>
<dbReference type="PROSITE" id="PS51679">
    <property type="entry name" value="SAM_MT_C5"/>
    <property type="match status" value="1"/>
</dbReference>
<dbReference type="GO" id="GO:0006346">
    <property type="term" value="P:DNA methylation-dependent constitutive heterochromatin formation"/>
    <property type="evidence" value="ECO:0007669"/>
    <property type="project" value="InterPro"/>
</dbReference>
<dbReference type="PANTHER" id="PTHR10629">
    <property type="entry name" value="CYTOSINE-SPECIFIC METHYLTRANSFERASE"/>
    <property type="match status" value="1"/>
</dbReference>
<evidence type="ECO:0000256" key="8">
    <source>
        <dbReference type="PIRSR" id="PIRSR037404-1"/>
    </source>
</evidence>
<evidence type="ECO:0000256" key="7">
    <source>
        <dbReference type="ARBA" id="ARBA00023242"/>
    </source>
</evidence>
<dbReference type="PRINTS" id="PR00105">
    <property type="entry name" value="C5METTRFRASE"/>
</dbReference>
<dbReference type="Proteomes" id="UP000789570">
    <property type="component" value="Unassembled WGS sequence"/>
</dbReference>
<evidence type="ECO:0000259" key="11">
    <source>
        <dbReference type="PROSITE" id="PS51038"/>
    </source>
</evidence>
<dbReference type="InterPro" id="IPR018117">
    <property type="entry name" value="C5_DNA_meth_AS"/>
</dbReference>
<organism evidence="12 13">
    <name type="scientific">Funneliformis caledonium</name>
    <dbReference type="NCBI Taxonomy" id="1117310"/>
    <lineage>
        <taxon>Eukaryota</taxon>
        <taxon>Fungi</taxon>
        <taxon>Fungi incertae sedis</taxon>
        <taxon>Mucoromycota</taxon>
        <taxon>Glomeromycotina</taxon>
        <taxon>Glomeromycetes</taxon>
        <taxon>Glomerales</taxon>
        <taxon>Glomeraceae</taxon>
        <taxon>Funneliformis</taxon>
    </lineage>
</organism>
<dbReference type="Gene3D" id="3.90.120.10">
    <property type="entry name" value="DNA Methylase, subunit A, domain 2"/>
    <property type="match status" value="1"/>
</dbReference>
<dbReference type="Gene3D" id="2.30.30.490">
    <property type="match status" value="2"/>
</dbReference>
<feature type="active site" evidence="8 9">
    <location>
        <position position="813"/>
    </location>
</feature>
<accession>A0A9N9H5A5</accession>
<dbReference type="InterPro" id="IPR043151">
    <property type="entry name" value="BAH_sf"/>
</dbReference>
<evidence type="ECO:0000256" key="10">
    <source>
        <dbReference type="SAM" id="MobiDB-lite"/>
    </source>
</evidence>
<name>A0A9N9H5A5_9GLOM</name>
<dbReference type="SMART" id="SM00439">
    <property type="entry name" value="BAH"/>
    <property type="match status" value="2"/>
</dbReference>
<evidence type="ECO:0000256" key="4">
    <source>
        <dbReference type="ARBA" id="ARBA00022679"/>
    </source>
</evidence>
<keyword evidence="3 9" id="KW-0489">Methyltransferase</keyword>
<keyword evidence="4 9" id="KW-0808">Transferase</keyword>
<dbReference type="PROSITE" id="PS51038">
    <property type="entry name" value="BAH"/>
    <property type="match status" value="2"/>
</dbReference>
<evidence type="ECO:0000256" key="3">
    <source>
        <dbReference type="ARBA" id="ARBA00022603"/>
    </source>
</evidence>
<feature type="domain" description="BAH" evidence="11">
    <location>
        <begin position="585"/>
        <end position="704"/>
    </location>
</feature>
<gene>
    <name evidence="12" type="ORF">FCALED_LOCUS11005</name>
</gene>
<dbReference type="CDD" id="cd04370">
    <property type="entry name" value="BAH"/>
    <property type="match status" value="2"/>
</dbReference>
<feature type="region of interest" description="Disordered" evidence="10">
    <location>
        <begin position="1"/>
        <end position="32"/>
    </location>
</feature>
<comment type="similarity">
    <text evidence="9">Belongs to the class I-like SAM-binding methyltransferase superfamily. C5-methyltransferase family.</text>
</comment>
<dbReference type="InterPro" id="IPR050390">
    <property type="entry name" value="C5-Methyltransferase"/>
</dbReference>
<dbReference type="PIRSF" id="PIRSF037404">
    <property type="entry name" value="DNMT1"/>
    <property type="match status" value="1"/>
</dbReference>
<comment type="caution">
    <text evidence="12">The sequence shown here is derived from an EMBL/GenBank/DDBJ whole genome shotgun (WGS) entry which is preliminary data.</text>
</comment>
<dbReference type="InterPro" id="IPR001525">
    <property type="entry name" value="C5_MeTfrase"/>
</dbReference>
<comment type="subcellular location">
    <subcellularLocation>
        <location evidence="1">Nucleus</location>
    </subcellularLocation>
</comment>
<dbReference type="GO" id="GO:0003886">
    <property type="term" value="F:DNA (cytosine-5-)-methyltransferase activity"/>
    <property type="evidence" value="ECO:0007669"/>
    <property type="project" value="UniProtKB-EC"/>
</dbReference>
<dbReference type="AlphaFoldDB" id="A0A9N9H5A5"/>
<evidence type="ECO:0000256" key="5">
    <source>
        <dbReference type="ARBA" id="ARBA00022691"/>
    </source>
</evidence>
<evidence type="ECO:0000256" key="9">
    <source>
        <dbReference type="PROSITE-ProRule" id="PRU01016"/>
    </source>
</evidence>
<dbReference type="PANTHER" id="PTHR10629:SF54">
    <property type="entry name" value="DNA METHYLTRANSFERASE DIM-2"/>
    <property type="match status" value="1"/>
</dbReference>
<keyword evidence="13" id="KW-1185">Reference proteome</keyword>
<keyword evidence="5 9" id="KW-0949">S-adenosyl-L-methionine</keyword>
<dbReference type="InterPro" id="IPR029063">
    <property type="entry name" value="SAM-dependent_MTases_sf"/>
</dbReference>
<dbReference type="Pfam" id="PF00145">
    <property type="entry name" value="DNA_methylase"/>
    <property type="match status" value="1"/>
</dbReference>
<reference evidence="12" key="1">
    <citation type="submission" date="2021-06" db="EMBL/GenBank/DDBJ databases">
        <authorList>
            <person name="Kallberg Y."/>
            <person name="Tangrot J."/>
            <person name="Rosling A."/>
        </authorList>
    </citation>
    <scope>NUCLEOTIDE SEQUENCE</scope>
    <source>
        <strain evidence="12">UK204</strain>
    </source>
</reference>
<dbReference type="InterPro" id="IPR057215">
    <property type="entry name" value="DUF7893"/>
</dbReference>
<sequence length="1130" mass="131701">MRGDTENEATFSSNLPRHSENPNIPETGGETSHAAVLRNQRILHQVNDSDVERHPFDQSHSLRTDPDNEQQMSINNENMINNSFEYDPKLPKLNKFSVSVKPRINGSNVFIEVPTLKKVRTAYKDRNEVAERFTEEQCINFLMIDSTANDTMSDDDTEYFGIKDFVVYDENSELTDFWIEYDFRSSEFYWNGVLVDGDKSISCIGAHYKKFTIEGYGVNHSEVTIWFESYVRENLWYKVISTLPEFTQLWNKFVWKVYLTKYVLDWIHMNPSVLFKDLESHFYNWIHNLRSGDPFYEKWISELNPRTQDFRLLVVNNMYLIWHEAYFLGSDYSEKPFFQDEWSPGRYSTNGKFNSKSPEQTIVTPTVFRWFDDIFPTLLDPVNYNELADYSSEHKEFSKHEFKELKHKGTVSFRGLISENEKTYHQVQFDDIIINIGDCCEIYNDIYMESNIRWICYITAIIKDKSGGFIKFVWLYSRNDTLLQNLDKDLNPNKSKELFFTLHCECAKKWPLNSIKRKVLVHFGESKVPKSSNNDNEFFCKYAYLPMETEGSFITFHEVMTFPNEKNGLCCGCGDSDDQFAIFKRKYEIDDCILLQPLEGDNEELYTVCRIESMNEEKKYVTLRRFYRLTEVSPERYGMAKNELLFSDYLFNFDKFRDVVRSCHVEFLPPGEEKSVNLLHRGTGEHFYFSRIYFRITKAIKDLDLNMMEYFSKTFPDWFYKVEPCTKLKCLDLFCGGGSLGRGFEDAGFVECKWAIDTNESAMKTYMHNSKQGDVVLINESVNKILANVMRNENNQNLPKKGEVDIILAGSPCQGFSRINKHQDSDRSIANNSLVASVASFVDFYRPRFLLLENVATIQRKSGCLLEIGYQIKVGLISAIQQGCAQERNRVFLWAAAHGEVLPNHPPVSHLYSKSFRSYRTLFYLGNGTSLKGLSNASVASFKMSTVGEITYDLPKLDTGIYWYPTYPDHVATLNSYQTKEILRRIPVYPPGSDYYSAREKEKIPDRFCKAEYDSKREKHNGGERYRFCQRIEKNDVFSTICTSMRCNGFHPRIVHFEEPRVISVREAARAQGFLENDILCGTIADQYKVIGNSVPRNIAFALGLQLGRALTDHEHEHLPKNNYILWNDY</sequence>
<dbReference type="OrthoDB" id="5577209at2759"/>
<dbReference type="EMBL" id="CAJVPQ010004361">
    <property type="protein sequence ID" value="CAG8649800.1"/>
    <property type="molecule type" value="Genomic_DNA"/>
</dbReference>
<feature type="compositionally biased region" description="Polar residues" evidence="10">
    <location>
        <begin position="8"/>
        <end position="24"/>
    </location>
</feature>
<dbReference type="Pfam" id="PF25423">
    <property type="entry name" value="DUF7893"/>
    <property type="match status" value="1"/>
</dbReference>
<evidence type="ECO:0000313" key="13">
    <source>
        <dbReference type="Proteomes" id="UP000789570"/>
    </source>
</evidence>
<dbReference type="EC" id="2.1.1.37" evidence="2"/>
<evidence type="ECO:0000256" key="1">
    <source>
        <dbReference type="ARBA" id="ARBA00004123"/>
    </source>
</evidence>
<dbReference type="PROSITE" id="PS00094">
    <property type="entry name" value="C5_MTASE_1"/>
    <property type="match status" value="1"/>
</dbReference>
<dbReference type="GO" id="GO:0003677">
    <property type="term" value="F:DNA binding"/>
    <property type="evidence" value="ECO:0007669"/>
    <property type="project" value="UniProtKB-KW"/>
</dbReference>
<protein>
    <recommendedName>
        <fullName evidence="2">DNA (cytosine-5-)-methyltransferase</fullName>
        <ecNumber evidence="2">2.1.1.37</ecNumber>
    </recommendedName>
</protein>
<feature type="domain" description="BAH" evidence="11">
    <location>
        <begin position="432"/>
        <end position="555"/>
    </location>
</feature>
<dbReference type="GO" id="GO:0044027">
    <property type="term" value="P:negative regulation of gene expression via chromosomal CpG island methylation"/>
    <property type="evidence" value="ECO:0007669"/>
    <property type="project" value="TreeGrafter"/>
</dbReference>
<dbReference type="Gene3D" id="3.40.50.150">
    <property type="entry name" value="Vaccinia Virus protein VP39"/>
    <property type="match status" value="1"/>
</dbReference>